<dbReference type="AlphaFoldDB" id="A0AAV5VUF7"/>
<reference evidence="1" key="1">
    <citation type="submission" date="2023-10" db="EMBL/GenBank/DDBJ databases">
        <title>Genome assembly of Pristionchus species.</title>
        <authorList>
            <person name="Yoshida K."/>
            <person name="Sommer R.J."/>
        </authorList>
    </citation>
    <scope>NUCLEOTIDE SEQUENCE</scope>
    <source>
        <strain evidence="1">RS5133</strain>
    </source>
</reference>
<proteinExistence type="predicted"/>
<gene>
    <name evidence="1" type="ORF">PFISCL1PPCAC_14423</name>
</gene>
<name>A0AAV5VUF7_9BILA</name>
<dbReference type="EMBL" id="BTSY01000004">
    <property type="protein sequence ID" value="GMT23126.1"/>
    <property type="molecule type" value="Genomic_DNA"/>
</dbReference>
<comment type="caution">
    <text evidence="1">The sequence shown here is derived from an EMBL/GenBank/DDBJ whole genome shotgun (WGS) entry which is preliminary data.</text>
</comment>
<accession>A0AAV5VUF7</accession>
<dbReference type="Proteomes" id="UP001432322">
    <property type="component" value="Unassembled WGS sequence"/>
</dbReference>
<evidence type="ECO:0000313" key="2">
    <source>
        <dbReference type="Proteomes" id="UP001432322"/>
    </source>
</evidence>
<protein>
    <submittedName>
        <fullName evidence="1">Uncharacterized protein</fullName>
    </submittedName>
</protein>
<sequence length="72" mass="8376">MWIWHFVQCYCGSAFSDNGLRSQCSCSMFPLQIHYHCEDDEIQICLACRKTLLLLQQFGIGSWTISGRSYTF</sequence>
<keyword evidence="2" id="KW-1185">Reference proteome</keyword>
<evidence type="ECO:0000313" key="1">
    <source>
        <dbReference type="EMBL" id="GMT23126.1"/>
    </source>
</evidence>
<organism evidence="1 2">
    <name type="scientific">Pristionchus fissidentatus</name>
    <dbReference type="NCBI Taxonomy" id="1538716"/>
    <lineage>
        <taxon>Eukaryota</taxon>
        <taxon>Metazoa</taxon>
        <taxon>Ecdysozoa</taxon>
        <taxon>Nematoda</taxon>
        <taxon>Chromadorea</taxon>
        <taxon>Rhabditida</taxon>
        <taxon>Rhabditina</taxon>
        <taxon>Diplogasteromorpha</taxon>
        <taxon>Diplogasteroidea</taxon>
        <taxon>Neodiplogasteridae</taxon>
        <taxon>Pristionchus</taxon>
    </lineage>
</organism>